<dbReference type="Proteomes" id="UP001500141">
    <property type="component" value="Unassembled WGS sequence"/>
</dbReference>
<organism evidence="1 2">
    <name type="scientific">Flavobacterium hankyongi</name>
    <dbReference type="NCBI Taxonomy" id="1176532"/>
    <lineage>
        <taxon>Bacteria</taxon>
        <taxon>Pseudomonadati</taxon>
        <taxon>Bacteroidota</taxon>
        <taxon>Flavobacteriia</taxon>
        <taxon>Flavobacteriales</taxon>
        <taxon>Flavobacteriaceae</taxon>
        <taxon>Flavobacterium</taxon>
    </lineage>
</organism>
<evidence type="ECO:0000313" key="2">
    <source>
        <dbReference type="Proteomes" id="UP001500141"/>
    </source>
</evidence>
<dbReference type="InterPro" id="IPR019882">
    <property type="entry name" value="CHP03643"/>
</dbReference>
<proteinExistence type="predicted"/>
<evidence type="ECO:0000313" key="1">
    <source>
        <dbReference type="EMBL" id="GAA4758731.1"/>
    </source>
</evidence>
<accession>A0ABP8ZKL8</accession>
<protein>
    <submittedName>
        <fullName evidence="1">TIGR03643 family protein</fullName>
    </submittedName>
</protein>
<gene>
    <name evidence="1" type="ORF">GCM10023230_03510</name>
</gene>
<sequence length="103" mass="12134">MSVAKIIAPRTNSAFTEAEIDRIIEMAWEDRTPFEAIEYQFGIPEKEVIQIMRKELKRSSFNLWRKRVNSGVSQKHAQKRNPEINRFKCALQRQITGNKISKR</sequence>
<name>A0ABP8ZKL8_9FLAO</name>
<dbReference type="NCBIfam" id="TIGR03643">
    <property type="entry name" value="TIGR03643 family protein"/>
    <property type="match status" value="1"/>
</dbReference>
<dbReference type="Pfam" id="PF10985">
    <property type="entry name" value="DUF2805"/>
    <property type="match status" value="1"/>
</dbReference>
<reference evidence="2" key="1">
    <citation type="journal article" date="2019" name="Int. J. Syst. Evol. Microbiol.">
        <title>The Global Catalogue of Microorganisms (GCM) 10K type strain sequencing project: providing services to taxonomists for standard genome sequencing and annotation.</title>
        <authorList>
            <consortium name="The Broad Institute Genomics Platform"/>
            <consortium name="The Broad Institute Genome Sequencing Center for Infectious Disease"/>
            <person name="Wu L."/>
            <person name="Ma J."/>
        </authorList>
    </citation>
    <scope>NUCLEOTIDE SEQUENCE [LARGE SCALE GENOMIC DNA]</scope>
    <source>
        <strain evidence="2">JCM 18198</strain>
    </source>
</reference>
<dbReference type="RefSeq" id="WP_250592814.1">
    <property type="nucleotide sequence ID" value="NZ_BAABIP010000007.1"/>
</dbReference>
<dbReference type="EMBL" id="BAABIP010000007">
    <property type="protein sequence ID" value="GAA4758731.1"/>
    <property type="molecule type" value="Genomic_DNA"/>
</dbReference>
<keyword evidence="2" id="KW-1185">Reference proteome</keyword>
<comment type="caution">
    <text evidence="1">The sequence shown here is derived from an EMBL/GenBank/DDBJ whole genome shotgun (WGS) entry which is preliminary data.</text>
</comment>